<dbReference type="InterPro" id="IPR036908">
    <property type="entry name" value="RlpA-like_sf"/>
</dbReference>
<comment type="caution">
    <text evidence="8">The sequence shown here is derived from an EMBL/GenBank/DDBJ whole genome shotgun (WGS) entry which is preliminary data.</text>
</comment>
<reference evidence="9" key="1">
    <citation type="journal article" date="2019" name="Int. J. Syst. Evol. Microbiol.">
        <title>The Global Catalogue of Microorganisms (GCM) 10K type strain sequencing project: providing services to taxonomists for standard genome sequencing and annotation.</title>
        <authorList>
            <consortium name="The Broad Institute Genomics Platform"/>
            <consortium name="The Broad Institute Genome Sequencing Center for Infectious Disease"/>
            <person name="Wu L."/>
            <person name="Ma J."/>
        </authorList>
    </citation>
    <scope>NUCLEOTIDE SEQUENCE [LARGE SCALE GENOMIC DNA]</scope>
    <source>
        <strain evidence="9">JCM 13476</strain>
    </source>
</reference>
<keyword evidence="1" id="KW-0732">Signal</keyword>
<dbReference type="PROSITE" id="PS51724">
    <property type="entry name" value="SPOR"/>
    <property type="match status" value="1"/>
</dbReference>
<dbReference type="InterPro" id="IPR009009">
    <property type="entry name" value="RlpA-like_DPBB"/>
</dbReference>
<dbReference type="InterPro" id="IPR036680">
    <property type="entry name" value="SPOR-like_sf"/>
</dbReference>
<dbReference type="NCBIfam" id="TIGR00413">
    <property type="entry name" value="rlpA"/>
    <property type="match status" value="1"/>
</dbReference>
<keyword evidence="3 4" id="KW-0961">Cell wall biogenesis/degradation</keyword>
<evidence type="ECO:0000259" key="7">
    <source>
        <dbReference type="PROSITE" id="PS51724"/>
    </source>
</evidence>
<proteinExistence type="inferred from homology"/>
<evidence type="ECO:0000256" key="5">
    <source>
        <dbReference type="RuleBase" id="RU003495"/>
    </source>
</evidence>
<dbReference type="HAMAP" id="MF_02071">
    <property type="entry name" value="RlpA"/>
    <property type="match status" value="1"/>
</dbReference>
<feature type="region of interest" description="Disordered" evidence="6">
    <location>
        <begin position="133"/>
        <end position="212"/>
    </location>
</feature>
<keyword evidence="9" id="KW-1185">Reference proteome</keyword>
<dbReference type="SUPFAM" id="SSF50685">
    <property type="entry name" value="Barwin-like endoglucanases"/>
    <property type="match status" value="1"/>
</dbReference>
<feature type="compositionally biased region" description="Low complexity" evidence="6">
    <location>
        <begin position="181"/>
        <end position="196"/>
    </location>
</feature>
<dbReference type="InterPro" id="IPR034718">
    <property type="entry name" value="RlpA"/>
</dbReference>
<accession>A0ABP3IEF4</accession>
<feature type="domain" description="SPOR" evidence="7">
    <location>
        <begin position="247"/>
        <end position="323"/>
    </location>
</feature>
<protein>
    <recommendedName>
        <fullName evidence="4">Endolytic peptidoglycan transglycosylase RlpA</fullName>
        <ecNumber evidence="4">4.2.2.-</ecNumber>
    </recommendedName>
</protein>
<dbReference type="SUPFAM" id="SSF110997">
    <property type="entry name" value="Sporulation related repeat"/>
    <property type="match status" value="1"/>
</dbReference>
<comment type="similarity">
    <text evidence="4 5">Belongs to the RlpA family.</text>
</comment>
<dbReference type="Gene3D" id="3.30.70.1070">
    <property type="entry name" value="Sporulation related repeat"/>
    <property type="match status" value="1"/>
</dbReference>
<comment type="function">
    <text evidence="4">Lytic transglycosylase with a strong preference for naked glycan strands that lack stem peptides.</text>
</comment>
<feature type="compositionally biased region" description="Low complexity" evidence="6">
    <location>
        <begin position="151"/>
        <end position="171"/>
    </location>
</feature>
<organism evidence="8 9">
    <name type="scientific">Brevundimonas terrae</name>
    <dbReference type="NCBI Taxonomy" id="363631"/>
    <lineage>
        <taxon>Bacteria</taxon>
        <taxon>Pseudomonadati</taxon>
        <taxon>Pseudomonadota</taxon>
        <taxon>Alphaproteobacteria</taxon>
        <taxon>Caulobacterales</taxon>
        <taxon>Caulobacteraceae</taxon>
        <taxon>Brevundimonas</taxon>
    </lineage>
</organism>
<evidence type="ECO:0000256" key="3">
    <source>
        <dbReference type="ARBA" id="ARBA00023316"/>
    </source>
</evidence>
<dbReference type="Gene3D" id="2.40.40.10">
    <property type="entry name" value="RlpA-like domain"/>
    <property type="match status" value="1"/>
</dbReference>
<evidence type="ECO:0000313" key="9">
    <source>
        <dbReference type="Proteomes" id="UP001500791"/>
    </source>
</evidence>
<dbReference type="CDD" id="cd22268">
    <property type="entry name" value="DPBB_RlpA-like"/>
    <property type="match status" value="1"/>
</dbReference>
<sequence>MPRDIPSVSDAAPFVSGTMRPYTIRGRTYRPAEQPDYNETGQASWYGQYHHGRSTSTGERFDMNALTAAHKTLPLPSMVEVTNPANGRRVLLRVNDRGPFVDNRIIDLSRGAADALGLLNQGVGEVRVRYAGRAPRSGGGMRLADVGSRVASQPAERAAPAPRAPSSTARPYNEVVREQPRQTTRPRTTSRPASTPNYPRTRRDVPIPDQPLPPLMPTRDAPLVVPQPVPVPVPAPVYTPPVASVPVQASGPYRVQVITFEERAFADGIARRVGGDAVVESFERNGRTLYRVIVGSRTDREGAERLRQAIIARGFADALLIAD</sequence>
<dbReference type="EMBL" id="BAAAEJ010000009">
    <property type="protein sequence ID" value="GAA0399255.1"/>
    <property type="molecule type" value="Genomic_DNA"/>
</dbReference>
<name>A0ABP3IEF4_9CAUL</name>
<dbReference type="PANTHER" id="PTHR34183:SF1">
    <property type="entry name" value="ENDOLYTIC PEPTIDOGLYCAN TRANSGLYCOSYLASE RLPA"/>
    <property type="match status" value="1"/>
</dbReference>
<dbReference type="InterPro" id="IPR007730">
    <property type="entry name" value="SPOR-like_dom"/>
</dbReference>
<gene>
    <name evidence="4" type="primary">rlpA</name>
    <name evidence="8" type="ORF">GCM10009093_27240</name>
</gene>
<dbReference type="Pfam" id="PF05036">
    <property type="entry name" value="SPOR"/>
    <property type="match status" value="1"/>
</dbReference>
<dbReference type="Proteomes" id="UP001500791">
    <property type="component" value="Unassembled WGS sequence"/>
</dbReference>
<evidence type="ECO:0000256" key="4">
    <source>
        <dbReference type="HAMAP-Rule" id="MF_02071"/>
    </source>
</evidence>
<dbReference type="PANTHER" id="PTHR34183">
    <property type="entry name" value="ENDOLYTIC PEPTIDOGLYCAN TRANSGLYCOSYLASE RLPA"/>
    <property type="match status" value="1"/>
</dbReference>
<evidence type="ECO:0000256" key="6">
    <source>
        <dbReference type="SAM" id="MobiDB-lite"/>
    </source>
</evidence>
<feature type="region of interest" description="Disordered" evidence="6">
    <location>
        <begin position="25"/>
        <end position="58"/>
    </location>
</feature>
<dbReference type="Pfam" id="PF03330">
    <property type="entry name" value="DPBB_1"/>
    <property type="match status" value="1"/>
</dbReference>
<evidence type="ECO:0000313" key="8">
    <source>
        <dbReference type="EMBL" id="GAA0399255.1"/>
    </source>
</evidence>
<dbReference type="InterPro" id="IPR012997">
    <property type="entry name" value="RplA"/>
</dbReference>
<evidence type="ECO:0000256" key="1">
    <source>
        <dbReference type="ARBA" id="ARBA00022729"/>
    </source>
</evidence>
<keyword evidence="2 4" id="KW-0456">Lyase</keyword>
<evidence type="ECO:0000256" key="2">
    <source>
        <dbReference type="ARBA" id="ARBA00023239"/>
    </source>
</evidence>
<dbReference type="EC" id="4.2.2.-" evidence="4"/>